<evidence type="ECO:0000313" key="15">
    <source>
        <dbReference type="EMBL" id="PWG63898.1"/>
    </source>
</evidence>
<dbReference type="GO" id="GO:0005737">
    <property type="term" value="C:cytoplasm"/>
    <property type="evidence" value="ECO:0007669"/>
    <property type="project" value="UniProtKB-SubCell"/>
</dbReference>
<dbReference type="Pfam" id="PF02811">
    <property type="entry name" value="PHP"/>
    <property type="match status" value="1"/>
</dbReference>
<evidence type="ECO:0000256" key="9">
    <source>
        <dbReference type="ARBA" id="ARBA00022763"/>
    </source>
</evidence>
<accession>A0A2U2N4D9</accession>
<evidence type="ECO:0000256" key="2">
    <source>
        <dbReference type="ARBA" id="ARBA00007391"/>
    </source>
</evidence>
<feature type="domain" description="Polymerase/histidinol phosphatase N-terminal" evidence="14">
    <location>
        <begin position="9"/>
        <end position="76"/>
    </location>
</feature>
<dbReference type="InterPro" id="IPR029460">
    <property type="entry name" value="DNAPol_HHH"/>
</dbReference>
<comment type="similarity">
    <text evidence="2 13">Belongs to the DNA polymerase type-C family. DnaE2 subfamily.</text>
</comment>
<dbReference type="CDD" id="cd07434">
    <property type="entry name" value="PHP_PolIIIA_DnaE2"/>
    <property type="match status" value="1"/>
</dbReference>
<comment type="function">
    <text evidence="13">DNA polymerase involved in damage-induced mutagenesis and translesion synthesis (TLS). It is not the major replicative DNA polymerase.</text>
</comment>
<protein>
    <recommendedName>
        <fullName evidence="4 13">Error-prone DNA polymerase</fullName>
        <ecNumber evidence="3 13">2.7.7.7</ecNumber>
    </recommendedName>
</protein>
<dbReference type="SUPFAM" id="SSF47781">
    <property type="entry name" value="RuvA domain 2-like"/>
    <property type="match status" value="1"/>
</dbReference>
<keyword evidence="5 13" id="KW-0963">Cytoplasm</keyword>
<dbReference type="Pfam" id="PF01336">
    <property type="entry name" value="tRNA_anti-codon"/>
    <property type="match status" value="1"/>
</dbReference>
<sequence>MRAGTPDYAELHCLTNFTFLRGASHPEELVRRAVRLGYRALAVTDECSVAGAVRAHVAAKDHGLPLIIGSELRLVDGPVLVLLAPDRAAYGRLSALIALGRSQAPKGQYRLTRADLEEGVPGCLALLACAADTPEEDARWLAERFPGRAWLAVSLHHDGGDAVRLARSEALAAATGLPRVATGAVLMHARGRRALQDTLTAIRLRRPVHQLGRALEPNGERHLRPREVLARLYPDALVTESVRIAARCHFSLDELRYEYPEELVPDDHTPASWLRALTEAGARAHWPEGVPKRVHAAIEHELGLIAELGYEPYFLTVHDLVRFARSQGILCQGRGSAANSTVCYCLGVTAVDPSKSSLLFERFLSRERDEPPDIDIDFEHERREEVIQYVYRKYGRHRAALAATVISYRPRSALRDVGKALGLAEDQVDRLARALHWWDGGRIAPERLREAGFDPDTPVLERVLTLVHQLIGFPRHLSQHVGGFVISRGPLAELVPTENAAMAGRSIIQWDKDDLESLGLLKVDCLALGMLTAIHRAFDLLAEHRGLALDLTSVPREDPAVYDMLGRADSVGVFQVESRAQMAMLPRLRPRCFYDLVIEISIVRPGPIQGDMVHPYLRRREGLEPVDYPSDEVRGVLERTLGVPIFQEQVMQLAVVAAGFSPGEADQLRRAMAAWRRKGGLGPFRERLLAGMRERGYEDAFAERVFQQICGFGEYGFPESHAASFALLVYVSAWLKCHHPEVFACALINSQPMGFYAPAQIIRDARAHGVEVRPVDVTASDWDCTLEPGETLTLRLGLRLVKGLGAEAAQRVVDTRDQSGPFASVQDLARRAGLDRRDLRALADAGALASLAGHRRQAWWQVLGVDDAGPLLAQAPSQEPAARLPAPSEGEDLVHDYQSLGLSLGRHPVALLRDTLRRRGYRSAAELQAVGHRRIARTAGLVITRQRPGSAGGVTFITLEDETGVVNVVVWKDLSERRRPIVVGARLMGVTGVWERRGEVTHLIAGRVEDHSALLGRLVTRSRDFQ</sequence>
<evidence type="ECO:0000256" key="11">
    <source>
        <dbReference type="ARBA" id="ARBA00023204"/>
    </source>
</evidence>
<keyword evidence="8 13" id="KW-0235">DNA replication</keyword>
<evidence type="ECO:0000256" key="7">
    <source>
        <dbReference type="ARBA" id="ARBA00022695"/>
    </source>
</evidence>
<dbReference type="NCBIfam" id="TIGR00594">
    <property type="entry name" value="polc"/>
    <property type="match status" value="1"/>
</dbReference>
<dbReference type="SMART" id="SM00481">
    <property type="entry name" value="POLIIIAc"/>
    <property type="match status" value="1"/>
</dbReference>
<dbReference type="GO" id="GO:0006260">
    <property type="term" value="P:DNA replication"/>
    <property type="evidence" value="ECO:0007669"/>
    <property type="project" value="UniProtKB-KW"/>
</dbReference>
<dbReference type="Proteomes" id="UP000245474">
    <property type="component" value="Unassembled WGS sequence"/>
</dbReference>
<dbReference type="Pfam" id="PF14579">
    <property type="entry name" value="HHH_6"/>
    <property type="match status" value="1"/>
</dbReference>
<dbReference type="InterPro" id="IPR023073">
    <property type="entry name" value="DnaE2"/>
</dbReference>
<evidence type="ECO:0000256" key="8">
    <source>
        <dbReference type="ARBA" id="ARBA00022705"/>
    </source>
</evidence>
<keyword evidence="16" id="KW-1185">Reference proteome</keyword>
<reference evidence="15 16" key="1">
    <citation type="submission" date="2018-05" db="EMBL/GenBank/DDBJ databases">
        <title>Spiribacter halobius sp. nov., a moderately halophilic bacterium isolated from marine solar saltern.</title>
        <authorList>
            <person name="Zheng W.-S."/>
            <person name="Lu D.-C."/>
            <person name="Du Z.-J."/>
        </authorList>
    </citation>
    <scope>NUCLEOTIDE SEQUENCE [LARGE SCALE GENOMIC DNA]</scope>
    <source>
        <strain evidence="15 16">E85</strain>
    </source>
</reference>
<dbReference type="PANTHER" id="PTHR32294">
    <property type="entry name" value="DNA POLYMERASE III SUBUNIT ALPHA"/>
    <property type="match status" value="1"/>
</dbReference>
<dbReference type="PANTHER" id="PTHR32294:SF4">
    <property type="entry name" value="ERROR-PRONE DNA POLYMERASE"/>
    <property type="match status" value="1"/>
</dbReference>
<evidence type="ECO:0000259" key="14">
    <source>
        <dbReference type="SMART" id="SM00481"/>
    </source>
</evidence>
<dbReference type="Gene3D" id="3.20.20.140">
    <property type="entry name" value="Metal-dependent hydrolases"/>
    <property type="match status" value="1"/>
</dbReference>
<keyword evidence="11 13" id="KW-0234">DNA repair</keyword>
<dbReference type="InterPro" id="IPR016195">
    <property type="entry name" value="Pol/histidinol_Pase-like"/>
</dbReference>
<dbReference type="GO" id="GO:0009432">
    <property type="term" value="P:SOS response"/>
    <property type="evidence" value="ECO:0007669"/>
    <property type="project" value="UniProtKB-ARBA"/>
</dbReference>
<comment type="catalytic activity">
    <reaction evidence="12 13">
        <text>DNA(n) + a 2'-deoxyribonucleoside 5'-triphosphate = DNA(n+1) + diphosphate</text>
        <dbReference type="Rhea" id="RHEA:22508"/>
        <dbReference type="Rhea" id="RHEA-COMP:17339"/>
        <dbReference type="Rhea" id="RHEA-COMP:17340"/>
        <dbReference type="ChEBI" id="CHEBI:33019"/>
        <dbReference type="ChEBI" id="CHEBI:61560"/>
        <dbReference type="ChEBI" id="CHEBI:173112"/>
        <dbReference type="EC" id="2.7.7.7"/>
    </reaction>
</comment>
<evidence type="ECO:0000256" key="3">
    <source>
        <dbReference type="ARBA" id="ARBA00012417"/>
    </source>
</evidence>
<dbReference type="CDD" id="cd04485">
    <property type="entry name" value="DnaE_OBF"/>
    <property type="match status" value="1"/>
</dbReference>
<evidence type="ECO:0000256" key="12">
    <source>
        <dbReference type="ARBA" id="ARBA00049244"/>
    </source>
</evidence>
<dbReference type="InterPro" id="IPR040982">
    <property type="entry name" value="DNA_pol3_finger"/>
</dbReference>
<dbReference type="GO" id="GO:0003676">
    <property type="term" value="F:nucleic acid binding"/>
    <property type="evidence" value="ECO:0007669"/>
    <property type="project" value="InterPro"/>
</dbReference>
<dbReference type="InterPro" id="IPR004805">
    <property type="entry name" value="DnaE2/DnaE/PolC"/>
</dbReference>
<dbReference type="EMBL" id="QFFI01000008">
    <property type="protein sequence ID" value="PWG63898.1"/>
    <property type="molecule type" value="Genomic_DNA"/>
</dbReference>
<keyword evidence="7 13" id="KW-0548">Nucleotidyltransferase</keyword>
<dbReference type="GO" id="GO:0003887">
    <property type="term" value="F:DNA-directed DNA polymerase activity"/>
    <property type="evidence" value="ECO:0007669"/>
    <property type="project" value="UniProtKB-UniRule"/>
</dbReference>
<dbReference type="AlphaFoldDB" id="A0A2U2N4D9"/>
<evidence type="ECO:0000256" key="6">
    <source>
        <dbReference type="ARBA" id="ARBA00022679"/>
    </source>
</evidence>
<evidence type="ECO:0000256" key="1">
    <source>
        <dbReference type="ARBA" id="ARBA00004496"/>
    </source>
</evidence>
<dbReference type="HAMAP" id="MF_01902">
    <property type="entry name" value="DNApol_error_prone"/>
    <property type="match status" value="1"/>
</dbReference>
<dbReference type="Pfam" id="PF17657">
    <property type="entry name" value="DNA_pol3_finger"/>
    <property type="match status" value="1"/>
</dbReference>
<evidence type="ECO:0000256" key="10">
    <source>
        <dbReference type="ARBA" id="ARBA00022932"/>
    </source>
</evidence>
<dbReference type="SUPFAM" id="SSF89550">
    <property type="entry name" value="PHP domain-like"/>
    <property type="match status" value="1"/>
</dbReference>
<dbReference type="InterPro" id="IPR004365">
    <property type="entry name" value="NA-bd_OB_tRNA"/>
</dbReference>
<evidence type="ECO:0000256" key="13">
    <source>
        <dbReference type="HAMAP-Rule" id="MF_01902"/>
    </source>
</evidence>
<dbReference type="InterPro" id="IPR010994">
    <property type="entry name" value="RuvA_2-like"/>
</dbReference>
<dbReference type="InterPro" id="IPR004013">
    <property type="entry name" value="PHP_dom"/>
</dbReference>
<evidence type="ECO:0000256" key="4">
    <source>
        <dbReference type="ARBA" id="ARBA00017273"/>
    </source>
</evidence>
<evidence type="ECO:0000256" key="5">
    <source>
        <dbReference type="ARBA" id="ARBA00022490"/>
    </source>
</evidence>
<dbReference type="Gene3D" id="1.10.150.870">
    <property type="match status" value="1"/>
</dbReference>
<dbReference type="NCBIfam" id="NF004225">
    <property type="entry name" value="PRK05672.1"/>
    <property type="match status" value="1"/>
</dbReference>
<dbReference type="OrthoDB" id="9803237at2"/>
<dbReference type="InterPro" id="IPR003141">
    <property type="entry name" value="Pol/His_phosphatase_N"/>
</dbReference>
<dbReference type="EC" id="2.7.7.7" evidence="3 13"/>
<comment type="subcellular location">
    <subcellularLocation>
        <location evidence="1 13">Cytoplasm</location>
    </subcellularLocation>
</comment>
<evidence type="ECO:0000313" key="16">
    <source>
        <dbReference type="Proteomes" id="UP000245474"/>
    </source>
</evidence>
<dbReference type="FunFam" id="1.10.150.870:FF:000002">
    <property type="entry name" value="Error-prone DNA polymerase"/>
    <property type="match status" value="1"/>
</dbReference>
<dbReference type="GO" id="GO:0008408">
    <property type="term" value="F:3'-5' exonuclease activity"/>
    <property type="evidence" value="ECO:0007669"/>
    <property type="project" value="InterPro"/>
</dbReference>
<comment type="caution">
    <text evidence="15">The sequence shown here is derived from an EMBL/GenBank/DDBJ whole genome shotgun (WGS) entry which is preliminary data.</text>
</comment>
<name>A0A2U2N4D9_9GAMM</name>
<dbReference type="InterPro" id="IPR011708">
    <property type="entry name" value="DNA_pol3_alpha_NTPase_dom"/>
</dbReference>
<dbReference type="Pfam" id="PF07733">
    <property type="entry name" value="DNA_pol3_alpha"/>
    <property type="match status" value="1"/>
</dbReference>
<gene>
    <name evidence="13 15" type="primary">dnaE2</name>
    <name evidence="15" type="ORF">DEM34_06780</name>
</gene>
<dbReference type="RefSeq" id="WP_109677549.1">
    <property type="nucleotide sequence ID" value="NZ_CP086615.1"/>
</dbReference>
<keyword evidence="10 13" id="KW-0239">DNA-directed DNA polymerase</keyword>
<dbReference type="GO" id="GO:0006281">
    <property type="term" value="P:DNA repair"/>
    <property type="evidence" value="ECO:0007669"/>
    <property type="project" value="UniProtKB-UniRule"/>
</dbReference>
<proteinExistence type="inferred from homology"/>
<organism evidence="15 16">
    <name type="scientific">Sediminicurvatus halobius</name>
    <dbReference type="NCBI Taxonomy" id="2182432"/>
    <lineage>
        <taxon>Bacteria</taxon>
        <taxon>Pseudomonadati</taxon>
        <taxon>Pseudomonadota</taxon>
        <taxon>Gammaproteobacteria</taxon>
        <taxon>Chromatiales</taxon>
        <taxon>Ectothiorhodospiraceae</taxon>
        <taxon>Sediminicurvatus</taxon>
    </lineage>
</organism>
<keyword evidence="9 13" id="KW-0227">DNA damage</keyword>
<keyword evidence="6 13" id="KW-0808">Transferase</keyword>